<sequence>MHPELVQFYKLARLDRDEDPIKFWEKKIEAFRNLAPLAVKYVAGLATSVPLECLFSQVGLQKSKIRNRLNPETLNMIVFLHSSRRCKAEVKYSNESRIRTILLKITLNPLNPGDLSIVTHRQCVIELPDSPYIDAFECSIYSSEMPPSKTILAQNNTYKHIRINPWNFCEKKFSTFATLLPHQGESTSCARL</sequence>
<name>A0ABD2WI39_9HYME</name>
<keyword evidence="3" id="KW-1185">Reference proteome</keyword>
<protein>
    <recommendedName>
        <fullName evidence="1">HAT C-terminal dimerisation domain-containing protein</fullName>
    </recommendedName>
</protein>
<dbReference type="InterPro" id="IPR012337">
    <property type="entry name" value="RNaseH-like_sf"/>
</dbReference>
<organism evidence="2 3">
    <name type="scientific">Trichogramma kaykai</name>
    <dbReference type="NCBI Taxonomy" id="54128"/>
    <lineage>
        <taxon>Eukaryota</taxon>
        <taxon>Metazoa</taxon>
        <taxon>Ecdysozoa</taxon>
        <taxon>Arthropoda</taxon>
        <taxon>Hexapoda</taxon>
        <taxon>Insecta</taxon>
        <taxon>Pterygota</taxon>
        <taxon>Neoptera</taxon>
        <taxon>Endopterygota</taxon>
        <taxon>Hymenoptera</taxon>
        <taxon>Apocrita</taxon>
        <taxon>Proctotrupomorpha</taxon>
        <taxon>Chalcidoidea</taxon>
        <taxon>Trichogrammatidae</taxon>
        <taxon>Trichogramma</taxon>
    </lineage>
</organism>
<evidence type="ECO:0000259" key="1">
    <source>
        <dbReference type="Pfam" id="PF05699"/>
    </source>
</evidence>
<dbReference type="EMBL" id="JBJJXI010000103">
    <property type="protein sequence ID" value="KAL3392616.1"/>
    <property type="molecule type" value="Genomic_DNA"/>
</dbReference>
<dbReference type="AlphaFoldDB" id="A0ABD2WI39"/>
<dbReference type="Pfam" id="PF05699">
    <property type="entry name" value="Dimer_Tnp_hAT"/>
    <property type="match status" value="1"/>
</dbReference>
<evidence type="ECO:0000313" key="2">
    <source>
        <dbReference type="EMBL" id="KAL3392616.1"/>
    </source>
</evidence>
<dbReference type="Proteomes" id="UP001627154">
    <property type="component" value="Unassembled WGS sequence"/>
</dbReference>
<accession>A0ABD2WI39</accession>
<reference evidence="2 3" key="1">
    <citation type="journal article" date="2024" name="bioRxiv">
        <title>A reference genome for Trichogramma kaykai: A tiny desert-dwelling parasitoid wasp with competing sex-ratio distorters.</title>
        <authorList>
            <person name="Culotta J."/>
            <person name="Lindsey A.R."/>
        </authorList>
    </citation>
    <scope>NUCLEOTIDE SEQUENCE [LARGE SCALE GENOMIC DNA]</scope>
    <source>
        <strain evidence="2 3">KSX58</strain>
    </source>
</reference>
<comment type="caution">
    <text evidence="2">The sequence shown here is derived from an EMBL/GenBank/DDBJ whole genome shotgun (WGS) entry which is preliminary data.</text>
</comment>
<gene>
    <name evidence="2" type="ORF">TKK_012928</name>
</gene>
<evidence type="ECO:0000313" key="3">
    <source>
        <dbReference type="Proteomes" id="UP001627154"/>
    </source>
</evidence>
<dbReference type="InterPro" id="IPR008906">
    <property type="entry name" value="HATC_C_dom"/>
</dbReference>
<proteinExistence type="predicted"/>
<dbReference type="SUPFAM" id="SSF53098">
    <property type="entry name" value="Ribonuclease H-like"/>
    <property type="match status" value="1"/>
</dbReference>
<feature type="domain" description="HAT C-terminal dimerisation" evidence="1">
    <location>
        <begin position="10"/>
        <end position="82"/>
    </location>
</feature>